<feature type="compositionally biased region" description="Low complexity" evidence="1">
    <location>
        <begin position="294"/>
        <end position="309"/>
    </location>
</feature>
<evidence type="ECO:0000313" key="3">
    <source>
        <dbReference type="EMBL" id="MET3586501.1"/>
    </source>
</evidence>
<comment type="caution">
    <text evidence="3">The sequence shown here is derived from an EMBL/GenBank/DDBJ whole genome shotgun (WGS) entry which is preliminary data.</text>
</comment>
<feature type="transmembrane region" description="Helical" evidence="2">
    <location>
        <begin position="440"/>
        <end position="461"/>
    </location>
</feature>
<sequence>MADFVAVIRRAVDGLAKNTPEMREKVYDKARGAVRRQLENMKPAPPESMLQRQMEKLEAAIVSVEAEHEEALPAVEPVTAPIVASEPDYEEAPYEAPAAAEAYDRPSEEAYEPEASVPAQWPEEDRAAAAPEEVYAAPEAPQTFAQEQEPASYAEPAFEQQDEPPYEPSAADHEPVSDQHDDQSAADEGLVAPVHGADESWPPREEAETYAGGVHDGNHVSDASFEDRTAPEPLGIWPTSDADQPQDERSVEAVPGEQHDWTVTEPAPNESEVVAPSWEDERQELAAPAADDSWQWPEEQPAQAEAAWQDVPDLTPEPASSAVPETVDAHFDQETRASVSSVRMPSTDDFLPFGQPQAAHEHPGHDSFEEALRVPGDSAAAAASPAAKDPWEDIEELIGYNQNAMPAGGAASNADDMVKDADMVPPPPRPYRVAPKKRNYTAPILALIGLIIVAAGGYALWLNRDVLSEVVGLAGEEPTAVAPSGEAADGIIEEPTATAGDDAAPAEQTATDTEATAPATPEVAASNKFTQRLLPDGTEVDQGPGPADGAGSGQSVAQLNAPPSSPAEAGDAGASAAPAGEAAPTATPADTAALSGEKMFLYEERVGQTAPTAIEGAVSWSLQREANANGVQEPVVQGRVNIPGRGLTALITFKRNTDASLPASHLVEVVFAVPPGFEGGAIDSVQRIAMKQTEQDRGDALIAVPAKITDDFHMIALNDFPDARATNLELLRTRNWMDIPVTYRNGRRALLTLQKGEEGTQTFNEAIREWQSLSNDGNTGQ</sequence>
<feature type="compositionally biased region" description="Basic and acidic residues" evidence="1">
    <location>
        <begin position="246"/>
        <end position="262"/>
    </location>
</feature>
<feature type="compositionally biased region" description="Basic and acidic residues" evidence="1">
    <location>
        <begin position="170"/>
        <end position="183"/>
    </location>
</feature>
<evidence type="ECO:0000256" key="2">
    <source>
        <dbReference type="SAM" id="Phobius"/>
    </source>
</evidence>
<evidence type="ECO:0000313" key="4">
    <source>
        <dbReference type="Proteomes" id="UP001549031"/>
    </source>
</evidence>
<reference evidence="3 4" key="1">
    <citation type="submission" date="2024-06" db="EMBL/GenBank/DDBJ databases">
        <title>Genomic Encyclopedia of Type Strains, Phase IV (KMG-IV): sequencing the most valuable type-strain genomes for metagenomic binning, comparative biology and taxonomic classification.</title>
        <authorList>
            <person name="Goeker M."/>
        </authorList>
    </citation>
    <scope>NUCLEOTIDE SEQUENCE [LARGE SCALE GENOMIC DNA]</scope>
    <source>
        <strain evidence="3 4">DSM 105042</strain>
    </source>
</reference>
<protein>
    <submittedName>
        <fullName evidence="3">Uncharacterized protein</fullName>
    </submittedName>
</protein>
<gene>
    <name evidence="3" type="ORF">ABID21_002619</name>
</gene>
<keyword evidence="4" id="KW-1185">Reference proteome</keyword>
<dbReference type="RefSeq" id="WP_247244372.1">
    <property type="nucleotide sequence ID" value="NZ_JALJRA010000009.1"/>
</dbReference>
<proteinExistence type="predicted"/>
<keyword evidence="2" id="KW-0472">Membrane</keyword>
<feature type="compositionally biased region" description="Low complexity" evidence="1">
    <location>
        <begin position="128"/>
        <end position="141"/>
    </location>
</feature>
<accession>A0ABV2H7L1</accession>
<keyword evidence="2" id="KW-0812">Transmembrane</keyword>
<evidence type="ECO:0000256" key="1">
    <source>
        <dbReference type="SAM" id="MobiDB-lite"/>
    </source>
</evidence>
<feature type="compositionally biased region" description="Low complexity" evidence="1">
    <location>
        <begin position="566"/>
        <end position="590"/>
    </location>
</feature>
<dbReference type="EMBL" id="JBEPLJ010000009">
    <property type="protein sequence ID" value="MET3586501.1"/>
    <property type="molecule type" value="Genomic_DNA"/>
</dbReference>
<keyword evidence="2" id="KW-1133">Transmembrane helix</keyword>
<feature type="region of interest" description="Disordered" evidence="1">
    <location>
        <begin position="497"/>
        <end position="590"/>
    </location>
</feature>
<name>A0ABV2H7L1_9HYPH</name>
<feature type="compositionally biased region" description="Basic and acidic residues" evidence="1">
    <location>
        <begin position="196"/>
        <end position="207"/>
    </location>
</feature>
<dbReference type="Proteomes" id="UP001549031">
    <property type="component" value="Unassembled WGS sequence"/>
</dbReference>
<organism evidence="3 4">
    <name type="scientific">Pseudorhizobium tarimense</name>
    <dbReference type="NCBI Taxonomy" id="1079109"/>
    <lineage>
        <taxon>Bacteria</taxon>
        <taxon>Pseudomonadati</taxon>
        <taxon>Pseudomonadota</taxon>
        <taxon>Alphaproteobacteria</taxon>
        <taxon>Hyphomicrobiales</taxon>
        <taxon>Rhizobiaceae</taxon>
        <taxon>Rhizobium/Agrobacterium group</taxon>
        <taxon>Pseudorhizobium</taxon>
    </lineage>
</organism>
<feature type="region of interest" description="Disordered" evidence="1">
    <location>
        <begin position="86"/>
        <end position="325"/>
    </location>
</feature>
<feature type="compositionally biased region" description="Low complexity" evidence="1">
    <location>
        <begin position="497"/>
        <end position="525"/>
    </location>
</feature>